<feature type="transmembrane region" description="Helical" evidence="7">
    <location>
        <begin position="25"/>
        <end position="43"/>
    </location>
</feature>
<keyword evidence="4 7" id="KW-1133">Transmembrane helix</keyword>
<proteinExistence type="predicted"/>
<dbReference type="InterPro" id="IPR020846">
    <property type="entry name" value="MFS_dom"/>
</dbReference>
<comment type="subcellular location">
    <subcellularLocation>
        <location evidence="1">Endomembrane system</location>
        <topology evidence="1">Multi-pass membrane protein</topology>
    </subcellularLocation>
</comment>
<keyword evidence="10" id="KW-1185">Reference proteome</keyword>
<feature type="domain" description="Major facilitator superfamily (MFS) profile" evidence="8">
    <location>
        <begin position="1"/>
        <end position="479"/>
    </location>
</feature>
<feature type="transmembrane region" description="Helical" evidence="7">
    <location>
        <begin position="55"/>
        <end position="75"/>
    </location>
</feature>
<protein>
    <recommendedName>
        <fullName evidence="6">MFS-type drug efflux transporter P55</fullName>
    </recommendedName>
</protein>
<organism evidence="9 10">
    <name type="scientific">Lichtheimia ornata</name>
    <dbReference type="NCBI Taxonomy" id="688661"/>
    <lineage>
        <taxon>Eukaryota</taxon>
        <taxon>Fungi</taxon>
        <taxon>Fungi incertae sedis</taxon>
        <taxon>Mucoromycota</taxon>
        <taxon>Mucoromycotina</taxon>
        <taxon>Mucoromycetes</taxon>
        <taxon>Mucorales</taxon>
        <taxon>Lichtheimiaceae</taxon>
        <taxon>Lichtheimia</taxon>
    </lineage>
</organism>
<gene>
    <name evidence="9" type="ORF">O0I10_008857</name>
</gene>
<evidence type="ECO:0000256" key="1">
    <source>
        <dbReference type="ARBA" id="ARBA00004127"/>
    </source>
</evidence>
<reference evidence="9 10" key="1">
    <citation type="submission" date="2023-03" db="EMBL/GenBank/DDBJ databases">
        <title>Genome sequence of Lichtheimia ornata CBS 291.66.</title>
        <authorList>
            <person name="Mohabir J.T."/>
            <person name="Shea T.P."/>
            <person name="Kurbessoian T."/>
            <person name="Berby B."/>
            <person name="Fontaine J."/>
            <person name="Livny J."/>
            <person name="Gnirke A."/>
            <person name="Stajich J.E."/>
            <person name="Cuomo C.A."/>
        </authorList>
    </citation>
    <scope>NUCLEOTIDE SEQUENCE [LARGE SCALE GENOMIC DNA]</scope>
    <source>
        <strain evidence="9">CBS 291.66</strain>
    </source>
</reference>
<dbReference type="GO" id="GO:0005886">
    <property type="term" value="C:plasma membrane"/>
    <property type="evidence" value="ECO:0007669"/>
    <property type="project" value="TreeGrafter"/>
</dbReference>
<dbReference type="Gene3D" id="1.20.1720.10">
    <property type="entry name" value="Multidrug resistance protein D"/>
    <property type="match status" value="1"/>
</dbReference>
<dbReference type="EMBL" id="JARTCD010000049">
    <property type="protein sequence ID" value="KAJ8655365.1"/>
    <property type="molecule type" value="Genomic_DNA"/>
</dbReference>
<evidence type="ECO:0000256" key="5">
    <source>
        <dbReference type="ARBA" id="ARBA00023136"/>
    </source>
</evidence>
<dbReference type="SUPFAM" id="SSF103473">
    <property type="entry name" value="MFS general substrate transporter"/>
    <property type="match status" value="1"/>
</dbReference>
<feature type="transmembrane region" description="Helical" evidence="7">
    <location>
        <begin position="113"/>
        <end position="132"/>
    </location>
</feature>
<dbReference type="GeneID" id="83216264"/>
<feature type="transmembrane region" description="Helical" evidence="7">
    <location>
        <begin position="81"/>
        <end position="101"/>
    </location>
</feature>
<keyword evidence="5 7" id="KW-0472">Membrane</keyword>
<dbReference type="Proteomes" id="UP001234581">
    <property type="component" value="Unassembled WGS sequence"/>
</dbReference>
<evidence type="ECO:0000256" key="6">
    <source>
        <dbReference type="ARBA" id="ARBA00044273"/>
    </source>
</evidence>
<evidence type="ECO:0000256" key="7">
    <source>
        <dbReference type="SAM" id="Phobius"/>
    </source>
</evidence>
<feature type="transmembrane region" description="Helical" evidence="7">
    <location>
        <begin position="456"/>
        <end position="474"/>
    </location>
</feature>
<dbReference type="GO" id="GO:0012505">
    <property type="term" value="C:endomembrane system"/>
    <property type="evidence" value="ECO:0007669"/>
    <property type="project" value="UniProtKB-SubCell"/>
</dbReference>
<feature type="transmembrane region" description="Helical" evidence="7">
    <location>
        <begin position="144"/>
        <end position="164"/>
    </location>
</feature>
<dbReference type="PANTHER" id="PTHR23501:SF191">
    <property type="entry name" value="VACUOLAR BASIC AMINO ACID TRANSPORTER 4"/>
    <property type="match status" value="1"/>
</dbReference>
<feature type="transmembrane region" description="Helical" evidence="7">
    <location>
        <begin position="287"/>
        <end position="308"/>
    </location>
</feature>
<dbReference type="InterPro" id="IPR005829">
    <property type="entry name" value="Sugar_transporter_CS"/>
</dbReference>
<sequence length="480" mass="52072">MVGINITLLSPSLTRIAIDLGNLDGRQWIVTSYMITYLTILPISGKLSDIFGRRLLLILATILFAFCPIGAALATNFATLVVARGLQGLGGGVCLTVPAIVMDDIAPIEKKALFQSMLSLVIGISNLVGPIIGGVFTDQVSWRWAFWLNVVLGTISLLMVVFFVQETVVIQEASALQKLKRIDWLGIMVNFGFVSSLLLFLQWGPDDSWSSPRVIATAIGTGLGLLILIAVESLFAKDPVIPVVVFNRSSSFFFAFSFASNLIAGPVLYYMSILFESVYGASGLETAIRLLPSTGAVIIGSVATHFLFRIFKHTKLVLAVDATLHMVAYGLVQTLTPTSSWAQQAFYFMPAFFGVPLERTATIIGARATCSNDLAATAISLVTFTSAMGFTLGLPIFELVHKVTLAKEIDSMNDTVKEQAKRIMGNAGAAYFAIHRMPSQVQEAIIHAYMNSMRQVFLFPLIVGGVMLVLALFMKNVRCS</sequence>
<keyword evidence="2" id="KW-0813">Transport</keyword>
<evidence type="ECO:0000256" key="4">
    <source>
        <dbReference type="ARBA" id="ARBA00022989"/>
    </source>
</evidence>
<feature type="transmembrane region" description="Helical" evidence="7">
    <location>
        <begin position="214"/>
        <end position="231"/>
    </location>
</feature>
<feature type="transmembrane region" description="Helical" evidence="7">
    <location>
        <begin position="252"/>
        <end position="275"/>
    </location>
</feature>
<feature type="transmembrane region" description="Helical" evidence="7">
    <location>
        <begin position="184"/>
        <end position="202"/>
    </location>
</feature>
<dbReference type="Pfam" id="PF07690">
    <property type="entry name" value="MFS_1"/>
    <property type="match status" value="1"/>
</dbReference>
<evidence type="ECO:0000256" key="3">
    <source>
        <dbReference type="ARBA" id="ARBA00022692"/>
    </source>
</evidence>
<dbReference type="PROSITE" id="PS00216">
    <property type="entry name" value="SUGAR_TRANSPORT_1"/>
    <property type="match status" value="1"/>
</dbReference>
<evidence type="ECO:0000313" key="10">
    <source>
        <dbReference type="Proteomes" id="UP001234581"/>
    </source>
</evidence>
<dbReference type="AlphaFoldDB" id="A0AAD7UZE4"/>
<dbReference type="PANTHER" id="PTHR23501">
    <property type="entry name" value="MAJOR FACILITATOR SUPERFAMILY"/>
    <property type="match status" value="1"/>
</dbReference>
<comment type="caution">
    <text evidence="9">The sequence shown here is derived from an EMBL/GenBank/DDBJ whole genome shotgun (WGS) entry which is preliminary data.</text>
</comment>
<dbReference type="GO" id="GO:0022857">
    <property type="term" value="F:transmembrane transporter activity"/>
    <property type="evidence" value="ECO:0007669"/>
    <property type="project" value="InterPro"/>
</dbReference>
<evidence type="ECO:0000313" key="9">
    <source>
        <dbReference type="EMBL" id="KAJ8655365.1"/>
    </source>
</evidence>
<evidence type="ECO:0000259" key="8">
    <source>
        <dbReference type="PROSITE" id="PS50850"/>
    </source>
</evidence>
<dbReference type="InterPro" id="IPR011701">
    <property type="entry name" value="MFS"/>
</dbReference>
<dbReference type="InterPro" id="IPR036259">
    <property type="entry name" value="MFS_trans_sf"/>
</dbReference>
<name>A0AAD7UZE4_9FUNG</name>
<evidence type="ECO:0000256" key="2">
    <source>
        <dbReference type="ARBA" id="ARBA00022448"/>
    </source>
</evidence>
<dbReference type="RefSeq" id="XP_058340278.1">
    <property type="nucleotide sequence ID" value="XM_058488858.1"/>
</dbReference>
<accession>A0AAD7UZE4</accession>
<keyword evidence="3 7" id="KW-0812">Transmembrane</keyword>
<dbReference type="PROSITE" id="PS50850">
    <property type="entry name" value="MFS"/>
    <property type="match status" value="1"/>
</dbReference>